<dbReference type="RefSeq" id="WP_107883513.1">
    <property type="nucleotide sequence ID" value="NZ_PYSG01000002.1"/>
</dbReference>
<comment type="caution">
    <text evidence="2">The sequence shown here is derived from an EMBL/GenBank/DDBJ whole genome shotgun (WGS) entry which is preliminary data.</text>
</comment>
<organism evidence="2 3">
    <name type="scientific">Shewanella morhuae</name>
    <dbReference type="NCBI Taxonomy" id="365591"/>
    <lineage>
        <taxon>Bacteria</taxon>
        <taxon>Pseudomonadati</taxon>
        <taxon>Pseudomonadota</taxon>
        <taxon>Gammaproteobacteria</taxon>
        <taxon>Alteromonadales</taxon>
        <taxon>Shewanellaceae</taxon>
        <taxon>Shewanella</taxon>
    </lineage>
</organism>
<dbReference type="Proteomes" id="UP000240506">
    <property type="component" value="Unassembled WGS sequence"/>
</dbReference>
<dbReference type="EMBL" id="PYSG01000002">
    <property type="protein sequence ID" value="PTA51029.1"/>
    <property type="molecule type" value="Genomic_DNA"/>
</dbReference>
<keyword evidence="3" id="KW-1185">Reference proteome</keyword>
<name>A0ABX5HXZ0_9GAMM</name>
<sequence length="66" mass="7577">MTNWVIKAWRAYIQWCDHMGLTPENRRCCMPRLEDPPLMIKSSKITTQAQSTPLSKAHSSDTTPSE</sequence>
<reference evidence="2 3" key="2">
    <citation type="submission" date="2018-04" db="EMBL/GenBank/DDBJ databases">
        <title>Genomic sequence of a freshwater isolate of Shewanella morhuae.</title>
        <authorList>
            <person name="Castillo D.E."/>
            <person name="Gram L."/>
        </authorList>
    </citation>
    <scope>NUCLEOTIDE SEQUENCE [LARGE SCALE GENOMIC DNA]</scope>
    <source>
        <strain evidence="2 3">CW7</strain>
    </source>
</reference>
<accession>A0ABX5HXZ0</accession>
<evidence type="ECO:0008006" key="4">
    <source>
        <dbReference type="Google" id="ProtNLM"/>
    </source>
</evidence>
<feature type="region of interest" description="Disordered" evidence="1">
    <location>
        <begin position="41"/>
        <end position="66"/>
    </location>
</feature>
<proteinExistence type="predicted"/>
<protein>
    <recommendedName>
        <fullName evidence="4">Phage antitermination protein Q</fullName>
    </recommendedName>
</protein>
<gene>
    <name evidence="2" type="ORF">C9I43_11185</name>
</gene>
<feature type="compositionally biased region" description="Polar residues" evidence="1">
    <location>
        <begin position="43"/>
        <end position="54"/>
    </location>
</feature>
<evidence type="ECO:0000313" key="3">
    <source>
        <dbReference type="Proteomes" id="UP000240506"/>
    </source>
</evidence>
<evidence type="ECO:0000313" key="2">
    <source>
        <dbReference type="EMBL" id="PTA51029.1"/>
    </source>
</evidence>
<reference evidence="2 3" key="1">
    <citation type="submission" date="2018-03" db="EMBL/GenBank/DDBJ databases">
        <authorList>
            <person name="Dailey F.E."/>
        </authorList>
    </citation>
    <scope>NUCLEOTIDE SEQUENCE [LARGE SCALE GENOMIC DNA]</scope>
    <source>
        <strain evidence="2 3">CW7</strain>
    </source>
</reference>
<evidence type="ECO:0000256" key="1">
    <source>
        <dbReference type="SAM" id="MobiDB-lite"/>
    </source>
</evidence>